<proteinExistence type="predicted"/>
<name>A0A286U4X1_9AGAM</name>
<sequence>MPTTPSTKDAASALNPALIAYPQMSAKAGAYRKWFYCAKDDADTEDSTDRRRPGFSNHTNVFISLRLCEYTLKHHDSFC</sequence>
<evidence type="ECO:0000313" key="2">
    <source>
        <dbReference type="Proteomes" id="UP000217199"/>
    </source>
</evidence>
<evidence type="ECO:0000313" key="1">
    <source>
        <dbReference type="EMBL" id="PAV14614.1"/>
    </source>
</evidence>
<dbReference type="AlphaFoldDB" id="A0A286U4X1"/>
<dbReference type="EMBL" id="NBII01000012">
    <property type="protein sequence ID" value="PAV14614.1"/>
    <property type="molecule type" value="Genomic_DNA"/>
</dbReference>
<protein>
    <submittedName>
        <fullName evidence="1">Uncharacterized protein</fullName>
    </submittedName>
</protein>
<accession>A0A286U4X1</accession>
<dbReference type="InParanoid" id="A0A286U4X1"/>
<reference evidence="1 2" key="1">
    <citation type="journal article" date="2017" name="Mol. Ecol.">
        <title>Comparative and population genomic landscape of Phellinus noxius: A hypervariable fungus causing root rot in trees.</title>
        <authorList>
            <person name="Chung C.L."/>
            <person name="Lee T.J."/>
            <person name="Akiba M."/>
            <person name="Lee H.H."/>
            <person name="Kuo T.H."/>
            <person name="Liu D."/>
            <person name="Ke H.M."/>
            <person name="Yokoi T."/>
            <person name="Roa M.B."/>
            <person name="Lu M.J."/>
            <person name="Chang Y.Y."/>
            <person name="Ann P.J."/>
            <person name="Tsai J.N."/>
            <person name="Chen C.Y."/>
            <person name="Tzean S.S."/>
            <person name="Ota Y."/>
            <person name="Hattori T."/>
            <person name="Sahashi N."/>
            <person name="Liou R.F."/>
            <person name="Kikuchi T."/>
            <person name="Tsai I.J."/>
        </authorList>
    </citation>
    <scope>NUCLEOTIDE SEQUENCE [LARGE SCALE GENOMIC DNA]</scope>
    <source>
        <strain evidence="1 2">FFPRI411160</strain>
    </source>
</reference>
<comment type="caution">
    <text evidence="1">The sequence shown here is derived from an EMBL/GenBank/DDBJ whole genome shotgun (WGS) entry which is preliminary data.</text>
</comment>
<keyword evidence="2" id="KW-1185">Reference proteome</keyword>
<organism evidence="1 2">
    <name type="scientific">Pyrrhoderma noxium</name>
    <dbReference type="NCBI Taxonomy" id="2282107"/>
    <lineage>
        <taxon>Eukaryota</taxon>
        <taxon>Fungi</taxon>
        <taxon>Dikarya</taxon>
        <taxon>Basidiomycota</taxon>
        <taxon>Agaricomycotina</taxon>
        <taxon>Agaricomycetes</taxon>
        <taxon>Hymenochaetales</taxon>
        <taxon>Hymenochaetaceae</taxon>
        <taxon>Pyrrhoderma</taxon>
    </lineage>
</organism>
<dbReference type="Proteomes" id="UP000217199">
    <property type="component" value="Unassembled WGS sequence"/>
</dbReference>
<gene>
    <name evidence="1" type="ORF">PNOK_0969200</name>
</gene>